<keyword evidence="3" id="KW-1185">Reference proteome</keyword>
<accession>A0A6A0ALC6</accession>
<evidence type="ECO:0000313" key="3">
    <source>
        <dbReference type="Proteomes" id="UP000485058"/>
    </source>
</evidence>
<protein>
    <submittedName>
        <fullName evidence="2">Uncharacterized protein</fullName>
    </submittedName>
</protein>
<sequence length="29" mass="3193">MGMDDIAHEAGSAFKSAQVMAYNALTWYL</sequence>
<feature type="non-terminal residue" evidence="2">
    <location>
        <position position="29"/>
    </location>
</feature>
<proteinExistence type="predicted"/>
<evidence type="ECO:0000313" key="1">
    <source>
        <dbReference type="EMBL" id="GFH25116.1"/>
    </source>
</evidence>
<dbReference type="Proteomes" id="UP000485058">
    <property type="component" value="Unassembled WGS sequence"/>
</dbReference>
<organism evidence="2 3">
    <name type="scientific">Haematococcus lacustris</name>
    <name type="common">Green alga</name>
    <name type="synonym">Haematococcus pluvialis</name>
    <dbReference type="NCBI Taxonomy" id="44745"/>
    <lineage>
        <taxon>Eukaryota</taxon>
        <taxon>Viridiplantae</taxon>
        <taxon>Chlorophyta</taxon>
        <taxon>core chlorophytes</taxon>
        <taxon>Chlorophyceae</taxon>
        <taxon>CS clade</taxon>
        <taxon>Chlamydomonadales</taxon>
        <taxon>Haematococcaceae</taxon>
        <taxon>Haematococcus</taxon>
    </lineage>
</organism>
<dbReference type="EMBL" id="BLLF01002724">
    <property type="protein sequence ID" value="GFH25116.1"/>
    <property type="molecule type" value="Genomic_DNA"/>
</dbReference>
<dbReference type="AlphaFoldDB" id="A0A6A0ALC6"/>
<gene>
    <name evidence="1" type="ORF">HaLaN_23028</name>
    <name evidence="2" type="ORF">HaLaN_32644</name>
</gene>
<evidence type="ECO:0000313" key="2">
    <source>
        <dbReference type="EMBL" id="GFH33295.1"/>
    </source>
</evidence>
<dbReference type="EMBL" id="BLLF01008229">
    <property type="protein sequence ID" value="GFH33295.1"/>
    <property type="molecule type" value="Genomic_DNA"/>
</dbReference>
<feature type="non-terminal residue" evidence="2">
    <location>
        <position position="1"/>
    </location>
</feature>
<reference evidence="2 3" key="1">
    <citation type="submission" date="2020-02" db="EMBL/GenBank/DDBJ databases">
        <title>Draft genome sequence of Haematococcus lacustris strain NIES-144.</title>
        <authorList>
            <person name="Morimoto D."/>
            <person name="Nakagawa S."/>
            <person name="Yoshida T."/>
            <person name="Sawayama S."/>
        </authorList>
    </citation>
    <scope>NUCLEOTIDE SEQUENCE [LARGE SCALE GENOMIC DNA]</scope>
    <source>
        <strain evidence="2 3">NIES-144</strain>
    </source>
</reference>
<comment type="caution">
    <text evidence="2">The sequence shown here is derived from an EMBL/GenBank/DDBJ whole genome shotgun (WGS) entry which is preliminary data.</text>
</comment>
<name>A0A6A0ALC6_HAELA</name>